<keyword evidence="2" id="KW-1185">Reference proteome</keyword>
<evidence type="ECO:0000313" key="2">
    <source>
        <dbReference type="Proteomes" id="UP000316621"/>
    </source>
</evidence>
<proteinExistence type="predicted"/>
<dbReference type="EMBL" id="CM010721">
    <property type="protein sequence ID" value="RZC71812.1"/>
    <property type="molecule type" value="Genomic_DNA"/>
</dbReference>
<dbReference type="Proteomes" id="UP000316621">
    <property type="component" value="Chromosome 7"/>
</dbReference>
<organism evidence="1 2">
    <name type="scientific">Papaver somniferum</name>
    <name type="common">Opium poppy</name>
    <dbReference type="NCBI Taxonomy" id="3469"/>
    <lineage>
        <taxon>Eukaryota</taxon>
        <taxon>Viridiplantae</taxon>
        <taxon>Streptophyta</taxon>
        <taxon>Embryophyta</taxon>
        <taxon>Tracheophyta</taxon>
        <taxon>Spermatophyta</taxon>
        <taxon>Magnoliopsida</taxon>
        <taxon>Ranunculales</taxon>
        <taxon>Papaveraceae</taxon>
        <taxon>Papaveroideae</taxon>
        <taxon>Papaver</taxon>
    </lineage>
</organism>
<sequence length="87" mass="9702">MVKQAQKLLHTQTRMRQWNLISVDYSWSRNIPQRQTVSDSLATAAAAPGSSTTITTDPALVPIGGQVALLPSDWTEHTSCKGYKYYY</sequence>
<reference evidence="1 2" key="1">
    <citation type="journal article" date="2018" name="Science">
        <title>The opium poppy genome and morphinan production.</title>
        <authorList>
            <person name="Guo L."/>
            <person name="Winzer T."/>
            <person name="Yang X."/>
            <person name="Li Y."/>
            <person name="Ning Z."/>
            <person name="He Z."/>
            <person name="Teodor R."/>
            <person name="Lu Y."/>
            <person name="Bowser T.A."/>
            <person name="Graham I.A."/>
            <person name="Ye K."/>
        </authorList>
    </citation>
    <scope>NUCLEOTIDE SEQUENCE [LARGE SCALE GENOMIC DNA]</scope>
    <source>
        <strain evidence="2">cv. HN1</strain>
        <tissue evidence="1">Leaves</tissue>
    </source>
</reference>
<protein>
    <submittedName>
        <fullName evidence="1">Uncharacterized protein</fullName>
    </submittedName>
</protein>
<evidence type="ECO:0000313" key="1">
    <source>
        <dbReference type="EMBL" id="RZC71812.1"/>
    </source>
</evidence>
<dbReference type="AlphaFoldDB" id="A0A4Y7KHF7"/>
<accession>A0A4Y7KHF7</accession>
<name>A0A4Y7KHF7_PAPSO</name>
<gene>
    <name evidence="1" type="ORF">C5167_035012</name>
</gene>
<dbReference type="Gramene" id="RZC71812">
    <property type="protein sequence ID" value="RZC71812"/>
    <property type="gene ID" value="C5167_035012"/>
</dbReference>